<keyword evidence="8 14" id="KW-1133">Transmembrane helix</keyword>
<dbReference type="Proteomes" id="UP001161017">
    <property type="component" value="Unassembled WGS sequence"/>
</dbReference>
<dbReference type="InterPro" id="IPR039204">
    <property type="entry name" value="MRS2-like"/>
</dbReference>
<comment type="subunit">
    <text evidence="13">Homopentamer. Forms homooligomers. Interacts with MFM1.</text>
</comment>
<accession>A0AA43QGP6</accession>
<feature type="compositionally biased region" description="Basic and acidic residues" evidence="15">
    <location>
        <begin position="135"/>
        <end position="145"/>
    </location>
</feature>
<keyword evidence="7" id="KW-0809">Transit peptide</keyword>
<dbReference type="GO" id="GO:0015095">
    <property type="term" value="F:magnesium ion transmembrane transporter activity"/>
    <property type="evidence" value="ECO:0007669"/>
    <property type="project" value="UniProtKB-ARBA"/>
</dbReference>
<evidence type="ECO:0000256" key="13">
    <source>
        <dbReference type="ARBA" id="ARBA00046701"/>
    </source>
</evidence>
<proteinExistence type="inferred from homology"/>
<protein>
    <recommendedName>
        <fullName evidence="14">Magnesium transporter</fullName>
    </recommendedName>
</protein>
<keyword evidence="10" id="KW-0496">Mitochondrion</keyword>
<evidence type="ECO:0000256" key="4">
    <source>
        <dbReference type="ARBA" id="ARBA00022692"/>
    </source>
</evidence>
<keyword evidence="5 14" id="KW-0999">Mitochondrion inner membrane</keyword>
<evidence type="ECO:0000256" key="15">
    <source>
        <dbReference type="SAM" id="MobiDB-lite"/>
    </source>
</evidence>
<keyword evidence="17" id="KW-1185">Reference proteome</keyword>
<feature type="region of interest" description="Disordered" evidence="15">
    <location>
        <begin position="32"/>
        <end position="59"/>
    </location>
</feature>
<keyword evidence="9 14" id="KW-0406">Ion transport</keyword>
<name>A0AA43QGP6_9LECA</name>
<evidence type="ECO:0000313" key="16">
    <source>
        <dbReference type="EMBL" id="MDI1485332.1"/>
    </source>
</evidence>
<dbReference type="EMBL" id="JAPUFD010000001">
    <property type="protein sequence ID" value="MDI1485332.1"/>
    <property type="molecule type" value="Genomic_DNA"/>
</dbReference>
<evidence type="ECO:0000256" key="10">
    <source>
        <dbReference type="ARBA" id="ARBA00023128"/>
    </source>
</evidence>
<evidence type="ECO:0000256" key="12">
    <source>
        <dbReference type="ARBA" id="ARBA00046105"/>
    </source>
</evidence>
<dbReference type="GO" id="GO:0005743">
    <property type="term" value="C:mitochondrial inner membrane"/>
    <property type="evidence" value="ECO:0007669"/>
    <property type="project" value="UniProtKB-SubCell"/>
</dbReference>
<sequence>MQRALSPSSAPSSSLLRFLRSKIEEPAFFRATTTPSKNCSGYSSGSSKRNAGSASRDGEVYSHVQARKYHGSSKAATEHSVKHRQVATHHSNLLGGWSTSKSPRLCNGQRWPSQSYCQPLQHILKRSLWGRNSSRRPDANAKARELPPLPSFLDDTGGTTLGRTKAAKPGSELKLRCTEIDKNGNVITVNGEFKKSELIAKYGLLPRDLRKIDSSLLPHILVRPSAILINLLHLRVLIKHDCVLVLDAYGSTDSFAQSQFMYDLSGKLSQKDSRQAGNLPYEFRALEAVLISVTTGLEGEFDVVSEPVVRVLRELEEDIDRDKLRHLLIYSKRLGTFEQKARLVRDAIDDLLEADDDLVTMYLTERSQGKVREEDDHTEVEMLLESYHKVCDEIVQISGNLVSNIRNTEEIIRAILDANRNSLIMLDLKFSIGTLGIGSGAFVASLYGMNLKNFIEESDLGFLGVSGGSFLFAMLVCAYGLKKLSKVQRVSMWGERGRGQRGSWRDVSSPRMSRIEEEARKERAERLKSLSGISNPAEFGDRRNAAALPPVVKTTS</sequence>
<organism evidence="16 17">
    <name type="scientific">Ramalina farinacea</name>
    <dbReference type="NCBI Taxonomy" id="258253"/>
    <lineage>
        <taxon>Eukaryota</taxon>
        <taxon>Fungi</taxon>
        <taxon>Dikarya</taxon>
        <taxon>Ascomycota</taxon>
        <taxon>Pezizomycotina</taxon>
        <taxon>Lecanoromycetes</taxon>
        <taxon>OSLEUM clade</taxon>
        <taxon>Lecanoromycetidae</taxon>
        <taxon>Lecanorales</taxon>
        <taxon>Lecanorineae</taxon>
        <taxon>Ramalinaceae</taxon>
        <taxon>Ramalina</taxon>
    </lineage>
</organism>
<feature type="transmembrane region" description="Helical" evidence="14">
    <location>
        <begin position="430"/>
        <end position="448"/>
    </location>
</feature>
<evidence type="ECO:0000256" key="5">
    <source>
        <dbReference type="ARBA" id="ARBA00022792"/>
    </source>
</evidence>
<reference evidence="16" key="1">
    <citation type="journal article" date="2023" name="Genome Biol. Evol.">
        <title>First Whole Genome Sequence and Flow Cytometry Genome Size Data for the Lichen-Forming Fungus Ramalina farinacea (Ascomycota).</title>
        <authorList>
            <person name="Llewellyn T."/>
            <person name="Mian S."/>
            <person name="Hill R."/>
            <person name="Leitch I.J."/>
            <person name="Gaya E."/>
        </authorList>
    </citation>
    <scope>NUCLEOTIDE SEQUENCE</scope>
    <source>
        <strain evidence="16">LIQ254RAFAR</strain>
    </source>
</reference>
<keyword evidence="6 14" id="KW-0460">Magnesium</keyword>
<dbReference type="Gene3D" id="1.20.58.340">
    <property type="entry name" value="Magnesium transport protein CorA, transmembrane region"/>
    <property type="match status" value="1"/>
</dbReference>
<feature type="region of interest" description="Disordered" evidence="15">
    <location>
        <begin position="497"/>
        <end position="520"/>
    </location>
</feature>
<dbReference type="GO" id="GO:0045016">
    <property type="term" value="P:mitochondrial magnesium ion transmembrane transport"/>
    <property type="evidence" value="ECO:0007669"/>
    <property type="project" value="UniProtKB-ARBA"/>
</dbReference>
<dbReference type="FunFam" id="2.40.128.330:FF:000002">
    <property type="entry name" value="Inner membrane magnesium transporter mrs2"/>
    <property type="match status" value="1"/>
</dbReference>
<feature type="compositionally biased region" description="Low complexity" evidence="15">
    <location>
        <begin position="153"/>
        <end position="162"/>
    </location>
</feature>
<evidence type="ECO:0000313" key="17">
    <source>
        <dbReference type="Proteomes" id="UP001161017"/>
    </source>
</evidence>
<comment type="similarity">
    <text evidence="2 14">Belongs to the CorA metal ion transporter (MIT) (TC 1.A.35) family.</text>
</comment>
<dbReference type="FunFam" id="1.20.58.340:FF:000005">
    <property type="entry name" value="Inner membrane magnesium transporter MRS2"/>
    <property type="match status" value="1"/>
</dbReference>
<evidence type="ECO:0000256" key="11">
    <source>
        <dbReference type="ARBA" id="ARBA00023136"/>
    </source>
</evidence>
<comment type="subcellular location">
    <subcellularLocation>
        <location evidence="1 14">Mitochondrion inner membrane</location>
        <topology evidence="1 14">Multi-pass membrane protein</topology>
    </subcellularLocation>
</comment>
<evidence type="ECO:0000256" key="6">
    <source>
        <dbReference type="ARBA" id="ARBA00022842"/>
    </source>
</evidence>
<comment type="function">
    <text evidence="12">High-conductance magnesium-selective channel that mediates the influx of magnesium into the mitochondrial matrix. Essential for the splicing of mRNA group II introns in mitochondria by affecting mitochondrial magnesium concentrations, which are critical for group II intron splicing. It also suppresses a variety of mitochondrial intron mutations and its absence may disturb the assembly of mitochondrial membrane complexes.</text>
</comment>
<dbReference type="Pfam" id="PF22099">
    <property type="entry name" value="MRS2-like"/>
    <property type="match status" value="1"/>
</dbReference>
<evidence type="ECO:0000256" key="1">
    <source>
        <dbReference type="ARBA" id="ARBA00004448"/>
    </source>
</evidence>
<evidence type="ECO:0000256" key="14">
    <source>
        <dbReference type="RuleBase" id="RU366042"/>
    </source>
</evidence>
<keyword evidence="4 14" id="KW-0812">Transmembrane</keyword>
<evidence type="ECO:0000256" key="2">
    <source>
        <dbReference type="ARBA" id="ARBA00009765"/>
    </source>
</evidence>
<feature type="transmembrane region" description="Helical" evidence="14">
    <location>
        <begin position="460"/>
        <end position="481"/>
    </location>
</feature>
<dbReference type="Gene3D" id="2.40.128.330">
    <property type="match status" value="1"/>
</dbReference>
<dbReference type="PANTHER" id="PTHR13890">
    <property type="entry name" value="RNA SPLICING PROTEIN MRS2, MITOCHONDRIAL"/>
    <property type="match status" value="1"/>
</dbReference>
<keyword evidence="11 14" id="KW-0472">Membrane</keyword>
<comment type="caution">
    <text evidence="16">The sequence shown here is derived from an EMBL/GenBank/DDBJ whole genome shotgun (WGS) entry which is preliminary data.</text>
</comment>
<feature type="region of interest" description="Disordered" evidence="15">
    <location>
        <begin position="533"/>
        <end position="556"/>
    </location>
</feature>
<evidence type="ECO:0000256" key="8">
    <source>
        <dbReference type="ARBA" id="ARBA00022989"/>
    </source>
</evidence>
<dbReference type="AlphaFoldDB" id="A0AA43QGP6"/>
<keyword evidence="3 14" id="KW-0813">Transport</keyword>
<gene>
    <name evidence="16" type="primary">MRS2</name>
    <name evidence="16" type="ORF">OHK93_000469</name>
</gene>
<evidence type="ECO:0000256" key="7">
    <source>
        <dbReference type="ARBA" id="ARBA00022946"/>
    </source>
</evidence>
<evidence type="ECO:0000256" key="9">
    <source>
        <dbReference type="ARBA" id="ARBA00023065"/>
    </source>
</evidence>
<dbReference type="PANTHER" id="PTHR13890:SF0">
    <property type="entry name" value="MAGNESIUM TRANSPORTER MRS2 HOMOLOG, MITOCHONDRIAL"/>
    <property type="match status" value="1"/>
</dbReference>
<evidence type="ECO:0000256" key="3">
    <source>
        <dbReference type="ARBA" id="ARBA00022448"/>
    </source>
</evidence>
<dbReference type="CDD" id="cd12823">
    <property type="entry name" value="Mrs2_Mfm1p-like"/>
    <property type="match status" value="1"/>
</dbReference>
<feature type="region of interest" description="Disordered" evidence="15">
    <location>
        <begin position="133"/>
        <end position="165"/>
    </location>
</feature>